<dbReference type="Proteomes" id="UP000269903">
    <property type="component" value="Chromosome"/>
</dbReference>
<sequence length="248" mass="28329">MIAFIEPFLASKSLANNSQQAYRYDLRQFCQQVGQRINPETLALYQQSLSGLTAAAKKRKLSTVNQFLYYLYQQKALTDYFKMDDRIEASFSLKPQLTRLDTSAFYAETAFLKGQLIALLILELGLTPSEIAGLRLADFDLGLQVLRLQSHRGIRVMTLSKALLPFLEKATEAQQLYLFDHDAKPFSRQWFFNQLRDFLESIGCAELSAQSLREQFILNEKAAGKSIIEVAQLLGLKSPITLEKYYKM</sequence>
<proteinExistence type="inferred from homology"/>
<keyword evidence="2 5" id="KW-0229">DNA integration</keyword>
<dbReference type="GO" id="GO:0006313">
    <property type="term" value="P:DNA transposition"/>
    <property type="evidence" value="ECO:0007669"/>
    <property type="project" value="UniProtKB-UniRule"/>
</dbReference>
<dbReference type="InterPro" id="IPR004107">
    <property type="entry name" value="Integrase_SAM-like_N"/>
</dbReference>
<dbReference type="HAMAP" id="MF_01817">
    <property type="entry name" value="Recomb_XerD_like"/>
    <property type="match status" value="1"/>
</dbReference>
<evidence type="ECO:0000256" key="3">
    <source>
        <dbReference type="ARBA" id="ARBA00023125"/>
    </source>
</evidence>
<gene>
    <name evidence="6" type="primary">xerD_1</name>
    <name evidence="6" type="ORF">NCTC6180_00081</name>
</gene>
<dbReference type="GO" id="GO:0003677">
    <property type="term" value="F:DNA binding"/>
    <property type="evidence" value="ECO:0007669"/>
    <property type="project" value="UniProtKB-UniRule"/>
</dbReference>
<dbReference type="InterPro" id="IPR013762">
    <property type="entry name" value="Integrase-like_cat_sf"/>
</dbReference>
<dbReference type="InterPro" id="IPR011010">
    <property type="entry name" value="DNA_brk_join_enz"/>
</dbReference>
<dbReference type="AlphaFoldDB" id="A0A2X3V5Q9"/>
<dbReference type="InterPro" id="IPR002104">
    <property type="entry name" value="Integrase_catalytic"/>
</dbReference>
<dbReference type="InterPro" id="IPR044068">
    <property type="entry name" value="CB"/>
</dbReference>
<dbReference type="Pfam" id="PF02899">
    <property type="entry name" value="Phage_int_SAM_1"/>
    <property type="match status" value="1"/>
</dbReference>
<evidence type="ECO:0000256" key="4">
    <source>
        <dbReference type="ARBA" id="ARBA00023172"/>
    </source>
</evidence>
<reference evidence="6 7" key="1">
    <citation type="submission" date="2018-12" db="EMBL/GenBank/DDBJ databases">
        <authorList>
            <consortium name="Pathogen Informatics"/>
        </authorList>
    </citation>
    <scope>NUCLEOTIDE SEQUENCE [LARGE SCALE GENOMIC DNA]</scope>
    <source>
        <strain evidence="6 7">NCTC6180</strain>
    </source>
</reference>
<evidence type="ECO:0000313" key="7">
    <source>
        <dbReference type="Proteomes" id="UP000269903"/>
    </source>
</evidence>
<dbReference type="SUPFAM" id="SSF47823">
    <property type="entry name" value="lambda integrase-like, N-terminal domain"/>
    <property type="match status" value="1"/>
</dbReference>
<dbReference type="Gene3D" id="1.10.150.130">
    <property type="match status" value="1"/>
</dbReference>
<dbReference type="CDD" id="cd01190">
    <property type="entry name" value="INT_StrepXerD_C_like"/>
    <property type="match status" value="1"/>
</dbReference>
<evidence type="ECO:0000256" key="1">
    <source>
        <dbReference type="ARBA" id="ARBA00022490"/>
    </source>
</evidence>
<dbReference type="RefSeq" id="WP_042671253.1">
    <property type="nucleotide sequence ID" value="NZ_JAHLGS010000001.1"/>
</dbReference>
<dbReference type="NCBIfam" id="NF002685">
    <property type="entry name" value="PRK02436.1"/>
    <property type="match status" value="1"/>
</dbReference>
<evidence type="ECO:0000256" key="2">
    <source>
        <dbReference type="ARBA" id="ARBA00022908"/>
    </source>
</evidence>
<dbReference type="STRING" id="1051072.SeseC_02195"/>
<dbReference type="EMBL" id="LR134317">
    <property type="protein sequence ID" value="VEF04927.1"/>
    <property type="molecule type" value="Genomic_DNA"/>
</dbReference>
<keyword evidence="3 5" id="KW-0238">DNA-binding</keyword>
<dbReference type="InterPro" id="IPR010998">
    <property type="entry name" value="Integrase_recombinase_N"/>
</dbReference>
<dbReference type="InterPro" id="IPR020876">
    <property type="entry name" value="Tyrosine_recombinase_XerD-like"/>
</dbReference>
<dbReference type="GO" id="GO:0009037">
    <property type="term" value="F:tyrosine-based site-specific recombinase activity"/>
    <property type="evidence" value="ECO:0007669"/>
    <property type="project" value="UniProtKB-UniRule"/>
</dbReference>
<comment type="subcellular location">
    <subcellularLocation>
        <location evidence="5">Cytoplasm</location>
    </subcellularLocation>
</comment>
<keyword evidence="1 5" id="KW-0963">Cytoplasm</keyword>
<accession>A0A2X3V5Q9</accession>
<dbReference type="PROSITE" id="PS51900">
    <property type="entry name" value="CB"/>
    <property type="match status" value="1"/>
</dbReference>
<keyword evidence="4 5" id="KW-0233">DNA recombination</keyword>
<organism evidence="6 7">
    <name type="scientific">Streptococcus equi subsp. zooepidemicus</name>
    <dbReference type="NCBI Taxonomy" id="40041"/>
    <lineage>
        <taxon>Bacteria</taxon>
        <taxon>Bacillati</taxon>
        <taxon>Bacillota</taxon>
        <taxon>Bacilli</taxon>
        <taxon>Lactobacillales</taxon>
        <taxon>Streptococcaceae</taxon>
        <taxon>Streptococcus</taxon>
    </lineage>
</organism>
<evidence type="ECO:0000256" key="5">
    <source>
        <dbReference type="HAMAP-Rule" id="MF_01817"/>
    </source>
</evidence>
<dbReference type="Gene3D" id="1.10.443.10">
    <property type="entry name" value="Intergrase catalytic core"/>
    <property type="match status" value="1"/>
</dbReference>
<comment type="function">
    <text evidence="5">Putative tyrosine recombinase. Not involved in the cutting and rejoining of the recombining DNA molecules on dif(SL) site.</text>
</comment>
<protein>
    <recommendedName>
        <fullName evidence="5">Tyrosine recombinase XerD-like</fullName>
    </recommendedName>
</protein>
<feature type="active site" description="O-(3'-phospho-DNA)-tyrosine intermediate" evidence="5">
    <location>
        <position position="245"/>
    </location>
</feature>
<name>A0A2X3V5Q9_STRSZ</name>
<dbReference type="GO" id="GO:0005737">
    <property type="term" value="C:cytoplasm"/>
    <property type="evidence" value="ECO:0007669"/>
    <property type="project" value="UniProtKB-SubCell"/>
</dbReference>
<evidence type="ECO:0000313" key="6">
    <source>
        <dbReference type="EMBL" id="VEF04927.1"/>
    </source>
</evidence>
<dbReference type="Pfam" id="PF00589">
    <property type="entry name" value="Phage_integrase"/>
    <property type="match status" value="1"/>
</dbReference>
<dbReference type="PROSITE" id="PS51898">
    <property type="entry name" value="TYR_RECOMBINASE"/>
    <property type="match status" value="1"/>
</dbReference>
<comment type="similarity">
    <text evidence="5">Belongs to the 'phage' integrase family. XerD-like subfamily.</text>
</comment>
<dbReference type="SUPFAM" id="SSF56349">
    <property type="entry name" value="DNA breaking-rejoining enzymes"/>
    <property type="match status" value="1"/>
</dbReference>